<keyword evidence="2" id="KW-1185">Reference proteome</keyword>
<name>A0A4Y2EBI8_ARAVE</name>
<evidence type="ECO:0000313" key="1">
    <source>
        <dbReference type="EMBL" id="GBM26543.1"/>
    </source>
</evidence>
<comment type="caution">
    <text evidence="1">The sequence shown here is derived from an EMBL/GenBank/DDBJ whole genome shotgun (WGS) entry which is preliminary data.</text>
</comment>
<organism evidence="1 2">
    <name type="scientific">Araneus ventricosus</name>
    <name type="common">Orbweaver spider</name>
    <name type="synonym">Epeira ventricosa</name>
    <dbReference type="NCBI Taxonomy" id="182803"/>
    <lineage>
        <taxon>Eukaryota</taxon>
        <taxon>Metazoa</taxon>
        <taxon>Ecdysozoa</taxon>
        <taxon>Arthropoda</taxon>
        <taxon>Chelicerata</taxon>
        <taxon>Arachnida</taxon>
        <taxon>Araneae</taxon>
        <taxon>Araneomorphae</taxon>
        <taxon>Entelegynae</taxon>
        <taxon>Araneoidea</taxon>
        <taxon>Araneidae</taxon>
        <taxon>Araneus</taxon>
    </lineage>
</organism>
<gene>
    <name evidence="1" type="ORF">AVEN_245267_1</name>
</gene>
<dbReference type="Proteomes" id="UP000499080">
    <property type="component" value="Unassembled WGS sequence"/>
</dbReference>
<reference evidence="1 2" key="1">
    <citation type="journal article" date="2019" name="Sci. Rep.">
        <title>Orb-weaving spider Araneus ventricosus genome elucidates the spidroin gene catalogue.</title>
        <authorList>
            <person name="Kono N."/>
            <person name="Nakamura H."/>
            <person name="Ohtoshi R."/>
            <person name="Moran D.A.P."/>
            <person name="Shinohara A."/>
            <person name="Yoshida Y."/>
            <person name="Fujiwara M."/>
            <person name="Mori M."/>
            <person name="Tomita M."/>
            <person name="Arakawa K."/>
        </authorList>
    </citation>
    <scope>NUCLEOTIDE SEQUENCE [LARGE SCALE GENOMIC DNA]</scope>
</reference>
<dbReference type="AlphaFoldDB" id="A0A4Y2EBI8"/>
<sequence length="156" mass="17413">MLPLPLQVDSLPHYPPGEEKVFLSLSSHHCVAYAEAQEAFLCTSFLFCFYFCVPERPYVSRNCEVDARLTGHTGNCGLFTYSFLLVNSLEVTFEAIFSPEMDVEGRKGGVCQSWEINGGSEAAIYLAIECSSLVLQGTPSNKCTHHKKRLTRVEDH</sequence>
<proteinExistence type="predicted"/>
<accession>A0A4Y2EBI8</accession>
<dbReference type="EMBL" id="BGPR01000562">
    <property type="protein sequence ID" value="GBM26543.1"/>
    <property type="molecule type" value="Genomic_DNA"/>
</dbReference>
<protein>
    <submittedName>
        <fullName evidence="1">Uncharacterized protein</fullName>
    </submittedName>
</protein>
<evidence type="ECO:0000313" key="2">
    <source>
        <dbReference type="Proteomes" id="UP000499080"/>
    </source>
</evidence>